<gene>
    <name evidence="2" type="ORF">TSPI_04583</name>
</gene>
<reference evidence="2 3" key="1">
    <citation type="submission" date="2024-07" db="EMBL/GenBank/DDBJ databases">
        <title>Enhanced genomic and transcriptomic resources for Trichinella pseudospiralis and T. spiralis underpin the discovery of pronounced molecular differences between stages and species.</title>
        <authorList>
            <person name="Pasi K.K."/>
            <person name="La Rosa G."/>
            <person name="Gomez-Morales M.A."/>
            <person name="Tosini F."/>
            <person name="Sumanam S."/>
            <person name="Young N.D."/>
            <person name="Chang B.C."/>
            <person name="Robin G.B."/>
        </authorList>
    </citation>
    <scope>NUCLEOTIDE SEQUENCE [LARGE SCALE GENOMIC DNA]</scope>
    <source>
        <strain evidence="2">ISS534</strain>
    </source>
</reference>
<feature type="region of interest" description="Disordered" evidence="1">
    <location>
        <begin position="42"/>
        <end position="76"/>
    </location>
</feature>
<keyword evidence="3" id="KW-1185">Reference proteome</keyword>
<evidence type="ECO:0000313" key="3">
    <source>
        <dbReference type="Proteomes" id="UP001558632"/>
    </source>
</evidence>
<protein>
    <submittedName>
        <fullName evidence="2">Guanine nucleotide exchange factor</fullName>
    </submittedName>
</protein>
<comment type="caution">
    <text evidence="2">The sequence shown here is derived from an EMBL/GenBank/DDBJ whole genome shotgun (WGS) entry which is preliminary data.</text>
</comment>
<evidence type="ECO:0000313" key="2">
    <source>
        <dbReference type="EMBL" id="KAL1229393.1"/>
    </source>
</evidence>
<dbReference type="EMBL" id="JBEUSY010000490">
    <property type="protein sequence ID" value="KAL1229393.1"/>
    <property type="molecule type" value="Genomic_DNA"/>
</dbReference>
<dbReference type="Proteomes" id="UP001558632">
    <property type="component" value="Unassembled WGS sequence"/>
</dbReference>
<proteinExistence type="predicted"/>
<sequence length="76" mass="8413">MKVELTDVCGELVNVNELETVMKEMLTNMTIKLKKKLLRNFSGTSSPSLEEGRQHSGEQLPARSEAAQFGSEEAKS</sequence>
<name>A0ABR3K3V4_TRISP</name>
<accession>A0ABR3K3V4</accession>
<organism evidence="2 3">
    <name type="scientific">Trichinella spiralis</name>
    <name type="common">Trichina worm</name>
    <dbReference type="NCBI Taxonomy" id="6334"/>
    <lineage>
        <taxon>Eukaryota</taxon>
        <taxon>Metazoa</taxon>
        <taxon>Ecdysozoa</taxon>
        <taxon>Nematoda</taxon>
        <taxon>Enoplea</taxon>
        <taxon>Dorylaimia</taxon>
        <taxon>Trichinellida</taxon>
        <taxon>Trichinellidae</taxon>
        <taxon>Trichinella</taxon>
    </lineage>
</organism>
<evidence type="ECO:0000256" key="1">
    <source>
        <dbReference type="SAM" id="MobiDB-lite"/>
    </source>
</evidence>